<dbReference type="RefSeq" id="WP_102516543.1">
    <property type="nucleotide sequence ID" value="NZ_CAWNSM010000026.1"/>
</dbReference>
<sequence>MNNNPVTSATRLAQKQEEKLQECRETTIEKLVIRLCIEAEYLTKQDVKERSRRYQWVLKITEYCVDATSLEDVVEGEPVVPLTYSNCNRFMAEKQRKAKAIVTIVAKEIVRGLPPYQG</sequence>
<evidence type="ECO:0000313" key="1">
    <source>
        <dbReference type="EMBL" id="PMJ65463.1"/>
    </source>
</evidence>
<evidence type="ECO:0000313" key="2">
    <source>
        <dbReference type="Proteomes" id="UP000235330"/>
    </source>
</evidence>
<proteinExistence type="predicted"/>
<comment type="caution">
    <text evidence="1">The sequence shown here is derived from an EMBL/GenBank/DDBJ whole genome shotgun (WGS) entry which is preliminary data.</text>
</comment>
<accession>A0A2N7FAV3</accession>
<organism evidence="1 2">
    <name type="scientific">Vibrio splendidus</name>
    <dbReference type="NCBI Taxonomy" id="29497"/>
    <lineage>
        <taxon>Bacteria</taxon>
        <taxon>Pseudomonadati</taxon>
        <taxon>Pseudomonadota</taxon>
        <taxon>Gammaproteobacteria</taxon>
        <taxon>Vibrionales</taxon>
        <taxon>Vibrionaceae</taxon>
        <taxon>Vibrio</taxon>
    </lineage>
</organism>
<gene>
    <name evidence="1" type="ORF">BCU17_20050</name>
</gene>
<name>A0A2N7FAV3_VIBSP</name>
<protein>
    <submittedName>
        <fullName evidence="1">Uncharacterized protein</fullName>
    </submittedName>
</protein>
<dbReference type="Proteomes" id="UP000235330">
    <property type="component" value="Unassembled WGS sequence"/>
</dbReference>
<reference evidence="2" key="1">
    <citation type="submission" date="2016-07" db="EMBL/GenBank/DDBJ databases">
        <title>Nontailed viruses are major unrecognized killers of bacteria in the ocean.</title>
        <authorList>
            <person name="Kauffman K."/>
            <person name="Hussain F."/>
            <person name="Yang J."/>
            <person name="Arevalo P."/>
            <person name="Brown J."/>
            <person name="Cutler M."/>
            <person name="Kelly L."/>
            <person name="Polz M.F."/>
        </authorList>
    </citation>
    <scope>NUCLEOTIDE SEQUENCE [LARGE SCALE GENOMIC DNA]</scope>
    <source>
        <strain evidence="2">10N.261.55.E11</strain>
    </source>
</reference>
<dbReference type="EMBL" id="MCWU01000026">
    <property type="protein sequence ID" value="PMJ65463.1"/>
    <property type="molecule type" value="Genomic_DNA"/>
</dbReference>
<dbReference type="AlphaFoldDB" id="A0A2N7FAV3"/>